<name>A0A1B0AM97_9MUSC</name>
<reference evidence="2" key="1">
    <citation type="submission" date="2015-01" db="EMBL/GenBank/DDBJ databases">
        <authorList>
            <person name="Aksoy S."/>
            <person name="Warren W."/>
            <person name="Wilson R.K."/>
        </authorList>
    </citation>
    <scope>NUCLEOTIDE SEQUENCE [LARGE SCALE GENOMIC DNA]</scope>
    <source>
        <strain evidence="2">IAEA</strain>
    </source>
</reference>
<organism evidence="1 2">
    <name type="scientific">Glossina palpalis gambiensis</name>
    <dbReference type="NCBI Taxonomy" id="67801"/>
    <lineage>
        <taxon>Eukaryota</taxon>
        <taxon>Metazoa</taxon>
        <taxon>Ecdysozoa</taxon>
        <taxon>Arthropoda</taxon>
        <taxon>Hexapoda</taxon>
        <taxon>Insecta</taxon>
        <taxon>Pterygota</taxon>
        <taxon>Neoptera</taxon>
        <taxon>Endopterygota</taxon>
        <taxon>Diptera</taxon>
        <taxon>Brachycera</taxon>
        <taxon>Muscomorpha</taxon>
        <taxon>Hippoboscoidea</taxon>
        <taxon>Glossinidae</taxon>
        <taxon>Glossina</taxon>
    </lineage>
</organism>
<proteinExistence type="predicted"/>
<dbReference type="EMBL" id="JXJN01000373">
    <property type="status" value="NOT_ANNOTATED_CDS"/>
    <property type="molecule type" value="Genomic_DNA"/>
</dbReference>
<sequence length="235" mass="27040">MIQKGYQSVNKFQQIGLIICLSVLVVNALPQEDRPRKVRPGRYIPELHGGSLGKWVPDDSGKYFHIHRPYDGGYGDRGIKYVHDARGNIIRRPLSLIPTQFLKGPLGPDDHIRFMIDFNYNGTGWQILKFEWNRDGDEEHQYNIEVSNHLWLTEEEQALEDQRAAEYEKNKNGNNGDEGTVHVDGVYNDEEGYNYSYTNEENTQTSSAAKQNIQNLQNSLKEVLDYIQRSVIPSL</sequence>
<protein>
    <submittedName>
        <fullName evidence="1">Uncharacterized protein</fullName>
    </submittedName>
</protein>
<evidence type="ECO:0000313" key="2">
    <source>
        <dbReference type="Proteomes" id="UP000092460"/>
    </source>
</evidence>
<dbReference type="EnsemblMetazoa" id="GPPI001650-RA">
    <property type="protein sequence ID" value="GPPI001650-PA"/>
    <property type="gene ID" value="GPPI001650"/>
</dbReference>
<keyword evidence="2" id="KW-1185">Reference proteome</keyword>
<dbReference type="AlphaFoldDB" id="A0A1B0AM97"/>
<evidence type="ECO:0000313" key="1">
    <source>
        <dbReference type="EnsemblMetazoa" id="GPPI001650-PA"/>
    </source>
</evidence>
<dbReference type="Proteomes" id="UP000092460">
    <property type="component" value="Unassembled WGS sequence"/>
</dbReference>
<reference evidence="1" key="2">
    <citation type="submission" date="2020-05" db="UniProtKB">
        <authorList>
            <consortium name="EnsemblMetazoa"/>
        </authorList>
    </citation>
    <scope>IDENTIFICATION</scope>
    <source>
        <strain evidence="1">IAEA</strain>
    </source>
</reference>
<dbReference type="VEuPathDB" id="VectorBase:GPPI001650"/>
<accession>A0A1B0AM97</accession>